<dbReference type="InterPro" id="IPR001482">
    <property type="entry name" value="T2SS/T4SS_dom"/>
</dbReference>
<name>A0A8T4LHR1_9ARCH</name>
<evidence type="ECO:0000256" key="1">
    <source>
        <dbReference type="ARBA" id="ARBA00006611"/>
    </source>
</evidence>
<evidence type="ECO:0000256" key="2">
    <source>
        <dbReference type="SAM" id="MobiDB-lite"/>
    </source>
</evidence>
<gene>
    <name evidence="4" type="ORF">J4203_02845</name>
</gene>
<evidence type="ECO:0000313" key="4">
    <source>
        <dbReference type="EMBL" id="MBS3062785.1"/>
    </source>
</evidence>
<evidence type="ECO:0000259" key="3">
    <source>
        <dbReference type="Pfam" id="PF00437"/>
    </source>
</evidence>
<evidence type="ECO:0000313" key="5">
    <source>
        <dbReference type="Proteomes" id="UP000678237"/>
    </source>
</evidence>
<feature type="domain" description="Bacterial type II secretion system protein E" evidence="3">
    <location>
        <begin position="196"/>
        <end position="374"/>
    </location>
</feature>
<dbReference type="Gene3D" id="3.30.450.380">
    <property type="match status" value="1"/>
</dbReference>
<dbReference type="Pfam" id="PF00437">
    <property type="entry name" value="T2SSE"/>
    <property type="match status" value="1"/>
</dbReference>
<reference evidence="4" key="2">
    <citation type="submission" date="2021-05" db="EMBL/GenBank/DDBJ databases">
        <title>Protein family content uncovers lineage relationships and bacterial pathway maintenance mechanisms in DPANN archaea.</title>
        <authorList>
            <person name="Castelle C.J."/>
            <person name="Meheust R."/>
            <person name="Jaffe A.L."/>
            <person name="Seitz K."/>
            <person name="Gong X."/>
            <person name="Baker B.J."/>
            <person name="Banfield J.F."/>
        </authorList>
    </citation>
    <scope>NUCLEOTIDE SEQUENCE</scope>
    <source>
        <strain evidence="4">RIFCSPLOWO2_01_FULL_58_19</strain>
    </source>
</reference>
<comment type="similarity">
    <text evidence="1">Belongs to the GSP E family.</text>
</comment>
<dbReference type="Proteomes" id="UP000678237">
    <property type="component" value="Unassembled WGS sequence"/>
</dbReference>
<sequence>MVKVLESYEIESDHITLEVNVVAKEDEFVRIYHLSVPEFGQGTRALLNDLKNRIITEARISPEKSMDARFVAQLKDEFGKKARTALERELPTTSAKVREVLVGLLLQQMLGIGEIEFLLSDGNLEEIVVNSSREPLWVYHKKYGWLKTNIAIESEADIQNYASIIARRVGKQITILNPLLDAHLVSGDRANATLQPISTHGNTITIRRFRREPWTVTDFINAKTVNSESMALIWLAIEYEMNIIVSGGTGSGKTSFLNVCMPFIQPNQRILSIEDTRELQLPDYLHWVPMTTREPNPEGKGGVSMLDLLVNSLRMRPDRIIVGEVRRQREAEVMFEAMHTGHSVYTTVHANTAAETIRRLTNPPIEIPSTMLDSVHLNVVMFRNRRLGTRRMLQLAEFISEKAGGENEDTIKPNILFRWKPVGDIISKYSESLRLFDELNLHTGLSPAELNRELKLKKAILDWIVKFGIRKINDVGKVMAMYYMEPQEVIQAVLDGKRPGFLAAEEKAAGEKIEATEVQKLEEAVAARQAATQPVPAPATGTPKPPTEAKGFLGFLKPRGGQ</sequence>
<dbReference type="EMBL" id="JAGVWE010000002">
    <property type="protein sequence ID" value="MBS3062785.1"/>
    <property type="molecule type" value="Genomic_DNA"/>
</dbReference>
<dbReference type="PANTHER" id="PTHR30486">
    <property type="entry name" value="TWITCHING MOTILITY PROTEIN PILT"/>
    <property type="match status" value="1"/>
</dbReference>
<proteinExistence type="inferred from homology"/>
<dbReference type="InterPro" id="IPR027417">
    <property type="entry name" value="P-loop_NTPase"/>
</dbReference>
<dbReference type="InterPro" id="IPR050921">
    <property type="entry name" value="T4SS_GSP_E_ATPase"/>
</dbReference>
<dbReference type="AlphaFoldDB" id="A0A8T4LHR1"/>
<reference evidence="4" key="1">
    <citation type="submission" date="2021-03" db="EMBL/GenBank/DDBJ databases">
        <authorList>
            <person name="Jaffe A."/>
        </authorList>
    </citation>
    <scope>NUCLEOTIDE SEQUENCE</scope>
    <source>
        <strain evidence="4">RIFCSPLOWO2_01_FULL_58_19</strain>
    </source>
</reference>
<feature type="region of interest" description="Disordered" evidence="2">
    <location>
        <begin position="527"/>
        <end position="562"/>
    </location>
</feature>
<dbReference type="CDD" id="cd01130">
    <property type="entry name" value="VirB11-like_ATPase"/>
    <property type="match status" value="1"/>
</dbReference>
<accession>A0A8T4LHR1</accession>
<dbReference type="SUPFAM" id="SSF52540">
    <property type="entry name" value="P-loop containing nucleoside triphosphate hydrolases"/>
    <property type="match status" value="1"/>
</dbReference>
<dbReference type="GO" id="GO:0016887">
    <property type="term" value="F:ATP hydrolysis activity"/>
    <property type="evidence" value="ECO:0007669"/>
    <property type="project" value="InterPro"/>
</dbReference>
<protein>
    <submittedName>
        <fullName evidence="4">Type II/IV secretion system ATPase subunit</fullName>
    </submittedName>
</protein>
<organism evidence="4 5">
    <name type="scientific">Candidatus Iainarchaeum sp</name>
    <dbReference type="NCBI Taxonomy" id="3101447"/>
    <lineage>
        <taxon>Archaea</taxon>
        <taxon>Candidatus Iainarchaeota</taxon>
        <taxon>Candidatus Iainarchaeia</taxon>
        <taxon>Candidatus Iainarchaeales</taxon>
        <taxon>Candidatus Iainarchaeaceae</taxon>
        <taxon>Candidatus Iainarchaeum</taxon>
    </lineage>
</organism>
<dbReference type="PANTHER" id="PTHR30486:SF15">
    <property type="entry name" value="TYPE II_IV SECRETION SYSTEM ATPASE"/>
    <property type="match status" value="1"/>
</dbReference>
<dbReference type="Gene3D" id="3.40.50.300">
    <property type="entry name" value="P-loop containing nucleotide triphosphate hydrolases"/>
    <property type="match status" value="1"/>
</dbReference>
<feature type="compositionally biased region" description="Low complexity" evidence="2">
    <location>
        <begin position="527"/>
        <end position="542"/>
    </location>
</feature>
<comment type="caution">
    <text evidence="4">The sequence shown here is derived from an EMBL/GenBank/DDBJ whole genome shotgun (WGS) entry which is preliminary data.</text>
</comment>